<evidence type="ECO:0000256" key="1">
    <source>
        <dbReference type="SAM" id="MobiDB-lite"/>
    </source>
</evidence>
<protein>
    <recommendedName>
        <fullName evidence="4">DnaD domain-containing protein</fullName>
    </recommendedName>
</protein>
<feature type="region of interest" description="Disordered" evidence="1">
    <location>
        <begin position="117"/>
        <end position="186"/>
    </location>
</feature>
<comment type="caution">
    <text evidence="2">The sequence shown here is derived from an EMBL/GenBank/DDBJ whole genome shotgun (WGS) entry which is preliminary data.</text>
</comment>
<accession>A0A8J6XEZ8</accession>
<reference evidence="2" key="1">
    <citation type="submission" date="2020-09" db="EMBL/GenBank/DDBJ databases">
        <title>Iningainema tapete sp. nov. (Scytonemataceae, Cyanobacteria) from greenhouses in central Florida (USA) produces two types of nodularin with biosynthetic potential for microcystin-LR and anabaenopeptins.</title>
        <authorList>
            <person name="Berthold D.E."/>
            <person name="Lefler F.W."/>
            <person name="Huang I.-S."/>
            <person name="Abdulla H."/>
            <person name="Zimba P.V."/>
            <person name="Laughinghouse H.D. IV."/>
        </authorList>
    </citation>
    <scope>NUCLEOTIDE SEQUENCE</scope>
    <source>
        <strain evidence="2">BLCCT55</strain>
    </source>
</reference>
<gene>
    <name evidence="2" type="ORF">ICL16_25660</name>
</gene>
<sequence length="186" mass="21132">MGWEQSLSLLPQTDSPMFKPAQDISINLAIALLIHYSFDLGGYGAAELVDRWQKHYPINWLHLAVIEALYQGRYKAFSVQQILSLWQRRGQVVFHFNMEFERLICSKFPESLTSQASLPPLPVPQKHPVPEEINPPETIVESSHREEITLSAATNHPPIGQFTPQTCDRSQSFTSKLRAMSDEKSS</sequence>
<evidence type="ECO:0000313" key="3">
    <source>
        <dbReference type="Proteomes" id="UP000629098"/>
    </source>
</evidence>
<organism evidence="2 3">
    <name type="scientific">Iningainema tapete BLCC-T55</name>
    <dbReference type="NCBI Taxonomy" id="2748662"/>
    <lineage>
        <taxon>Bacteria</taxon>
        <taxon>Bacillati</taxon>
        <taxon>Cyanobacteriota</taxon>
        <taxon>Cyanophyceae</taxon>
        <taxon>Nostocales</taxon>
        <taxon>Scytonemataceae</taxon>
        <taxon>Iningainema tapete</taxon>
    </lineage>
</organism>
<name>A0A8J6XEZ8_9CYAN</name>
<evidence type="ECO:0000313" key="2">
    <source>
        <dbReference type="EMBL" id="MBD2775355.1"/>
    </source>
</evidence>
<keyword evidence="3" id="KW-1185">Reference proteome</keyword>
<proteinExistence type="predicted"/>
<dbReference type="AlphaFoldDB" id="A0A8J6XEZ8"/>
<feature type="compositionally biased region" description="Polar residues" evidence="1">
    <location>
        <begin position="162"/>
        <end position="175"/>
    </location>
</feature>
<evidence type="ECO:0008006" key="4">
    <source>
        <dbReference type="Google" id="ProtNLM"/>
    </source>
</evidence>
<dbReference type="EMBL" id="JACXAE010000078">
    <property type="protein sequence ID" value="MBD2775355.1"/>
    <property type="molecule type" value="Genomic_DNA"/>
</dbReference>
<dbReference type="Proteomes" id="UP000629098">
    <property type="component" value="Unassembled WGS sequence"/>
</dbReference>